<evidence type="ECO:0000256" key="1">
    <source>
        <dbReference type="SAM" id="MobiDB-lite"/>
    </source>
</evidence>
<feature type="region of interest" description="Disordered" evidence="1">
    <location>
        <begin position="49"/>
        <end position="73"/>
    </location>
</feature>
<proteinExistence type="predicted"/>
<feature type="signal peptide" evidence="2">
    <location>
        <begin position="1"/>
        <end position="21"/>
    </location>
</feature>
<keyword evidence="4" id="KW-1185">Reference proteome</keyword>
<gene>
    <name evidence="3" type="ORF">DX130_12495</name>
</gene>
<comment type="caution">
    <text evidence="3">The sequence shown here is derived from an EMBL/GenBank/DDBJ whole genome shotgun (WGS) entry which is preliminary data.</text>
</comment>
<dbReference type="AlphaFoldDB" id="A0A371PFV4"/>
<evidence type="ECO:0000313" key="4">
    <source>
        <dbReference type="Proteomes" id="UP000261905"/>
    </source>
</evidence>
<evidence type="ECO:0008006" key="5">
    <source>
        <dbReference type="Google" id="ProtNLM"/>
    </source>
</evidence>
<protein>
    <recommendedName>
        <fullName evidence="5">Sporulation protein</fullName>
    </recommendedName>
</protein>
<dbReference type="Proteomes" id="UP000261905">
    <property type="component" value="Unassembled WGS sequence"/>
</dbReference>
<dbReference type="PROSITE" id="PS51257">
    <property type="entry name" value="PROKAR_LIPOPROTEIN"/>
    <property type="match status" value="1"/>
</dbReference>
<accession>A0A371PFV4</accession>
<organism evidence="3 4">
    <name type="scientific">Paenibacillus paeoniae</name>
    <dbReference type="NCBI Taxonomy" id="2292705"/>
    <lineage>
        <taxon>Bacteria</taxon>
        <taxon>Bacillati</taxon>
        <taxon>Bacillota</taxon>
        <taxon>Bacilli</taxon>
        <taxon>Bacillales</taxon>
        <taxon>Paenibacillaceae</taxon>
        <taxon>Paenibacillus</taxon>
    </lineage>
</organism>
<reference evidence="3 4" key="1">
    <citation type="submission" date="2018-08" db="EMBL/GenBank/DDBJ databases">
        <title>Paenibacillus sp. M4BSY-1, whole genome shotgun sequence.</title>
        <authorList>
            <person name="Tuo L."/>
        </authorList>
    </citation>
    <scope>NUCLEOTIDE SEQUENCE [LARGE SCALE GENOMIC DNA]</scope>
    <source>
        <strain evidence="3 4">M4BSY-1</strain>
    </source>
</reference>
<dbReference type="InterPro" id="IPR019076">
    <property type="entry name" value="Spore_lipoprot_YhcN/YlaJ-like"/>
</dbReference>
<evidence type="ECO:0000256" key="2">
    <source>
        <dbReference type="SAM" id="SignalP"/>
    </source>
</evidence>
<dbReference type="RefSeq" id="WP_116045960.1">
    <property type="nucleotide sequence ID" value="NZ_QUBQ01000002.1"/>
</dbReference>
<keyword evidence="2" id="KW-0732">Signal</keyword>
<name>A0A371PFV4_9BACL</name>
<evidence type="ECO:0000313" key="3">
    <source>
        <dbReference type="EMBL" id="REK74516.1"/>
    </source>
</evidence>
<feature type="chain" id="PRO_5038971035" description="Sporulation protein" evidence="2">
    <location>
        <begin position="22"/>
        <end position="180"/>
    </location>
</feature>
<dbReference type="Pfam" id="PF09580">
    <property type="entry name" value="Spore_YhcN_YlaJ"/>
    <property type="match status" value="1"/>
</dbReference>
<dbReference type="EMBL" id="QUBQ01000002">
    <property type="protein sequence ID" value="REK74516.1"/>
    <property type="molecule type" value="Genomic_DNA"/>
</dbReference>
<dbReference type="OrthoDB" id="2605439at2"/>
<sequence length="180" mass="19982">MRMPIRTSLSIVILSSALVLGGGCGNEPDDYTNRERNVKQNAIKPLNRITSDGKATPDDGARAPIAETNPKQNRINHDQLAHIAESVPGVESAIAVMNDTDVLVGLQIENIGKRKMIEKQVTSALNWQYPEYRYHITANDELRERIRSVSARVQNGYHAQMLNQDIGILADTIDVSSIRH</sequence>